<sequence length="422" mass="49846">MLSSFKMLVVGIFMLLFITYLNADIPAECGYATGSETEGCVRAKTSAGIEFAYNVHEDLLVWSFPQYSQSWLYMCFTAIESCKFEDGFRKEFVYVDFDKMVSGFDIALPTFIYKYSVAVMEQRFSPNYVLPIDVTVFNFPSFWYYYSNTRIFRVALHPGNINTYSPRNHIRDGSYVYFTDAEDKCRAHRPHELKLDNFLNMDLYMNRKHARYSYFFIKKDSFICAYAFEHEDLFNNNGLWLPEVKPVKFHLIENYPTKNYAPNFFAIDPLYGTFVSLYWDGHSDPEAHFYAIDENNLSNIPLVDKLKLTHFHDGILKAIFENNFGVFEKGQLPAFQSYGRQVFASYKFEKLVESIFFPSKVEKYIWNGLWKDEKKDFIVAERKIKWAFDRNVLFWAKKSWIQKDKPAIPCKLRVLKRKCIFL</sequence>
<evidence type="ECO:0000313" key="2">
    <source>
        <dbReference type="Proteomes" id="UP000887578"/>
    </source>
</evidence>
<proteinExistence type="predicted"/>
<name>A0A914Q0V8_9BILA</name>
<dbReference type="AlphaFoldDB" id="A0A914Q0V8"/>
<evidence type="ECO:0000256" key="1">
    <source>
        <dbReference type="SAM" id="SignalP"/>
    </source>
</evidence>
<dbReference type="WBParaSite" id="PDA_v2.g24337.t1">
    <property type="protein sequence ID" value="PDA_v2.g24337.t1"/>
    <property type="gene ID" value="PDA_v2.g24337"/>
</dbReference>
<dbReference type="Proteomes" id="UP000887578">
    <property type="component" value="Unplaced"/>
</dbReference>
<evidence type="ECO:0000313" key="3">
    <source>
        <dbReference type="WBParaSite" id="PDA_v2.g24337.t1"/>
    </source>
</evidence>
<feature type="chain" id="PRO_5037332875" evidence="1">
    <location>
        <begin position="24"/>
        <end position="422"/>
    </location>
</feature>
<reference evidence="3" key="1">
    <citation type="submission" date="2022-11" db="UniProtKB">
        <authorList>
            <consortium name="WormBaseParasite"/>
        </authorList>
    </citation>
    <scope>IDENTIFICATION</scope>
</reference>
<accession>A0A914Q0V8</accession>
<protein>
    <submittedName>
        <fullName evidence="3">Uncharacterized protein</fullName>
    </submittedName>
</protein>
<organism evidence="2 3">
    <name type="scientific">Panagrolaimus davidi</name>
    <dbReference type="NCBI Taxonomy" id="227884"/>
    <lineage>
        <taxon>Eukaryota</taxon>
        <taxon>Metazoa</taxon>
        <taxon>Ecdysozoa</taxon>
        <taxon>Nematoda</taxon>
        <taxon>Chromadorea</taxon>
        <taxon>Rhabditida</taxon>
        <taxon>Tylenchina</taxon>
        <taxon>Panagrolaimomorpha</taxon>
        <taxon>Panagrolaimoidea</taxon>
        <taxon>Panagrolaimidae</taxon>
        <taxon>Panagrolaimus</taxon>
    </lineage>
</organism>
<keyword evidence="1" id="KW-0732">Signal</keyword>
<feature type="signal peptide" evidence="1">
    <location>
        <begin position="1"/>
        <end position="23"/>
    </location>
</feature>
<keyword evidence="2" id="KW-1185">Reference proteome</keyword>